<dbReference type="InterPro" id="IPR027417">
    <property type="entry name" value="P-loop_NTPase"/>
</dbReference>
<dbReference type="Proteomes" id="UP001153148">
    <property type="component" value="Unassembled WGS sequence"/>
</dbReference>
<feature type="non-terminal residue" evidence="3">
    <location>
        <position position="1"/>
    </location>
</feature>
<evidence type="ECO:0000313" key="3">
    <source>
        <dbReference type="EMBL" id="CAG2062584.1"/>
    </source>
</evidence>
<keyword evidence="2" id="KW-0067">ATP-binding</keyword>
<reference evidence="3" key="1">
    <citation type="submission" date="2021-03" db="EMBL/GenBank/DDBJ databases">
        <authorList>
            <person name="Tran Van P."/>
        </authorList>
    </citation>
    <scope>NUCLEOTIDE SEQUENCE</scope>
</reference>
<sequence length="83" mass="9593">QILCIDEATANVDQETDGYIQQTLRSSFRQSTVITIAHRVRTIMDSDRVMVMANGRVIEFDTPEVLLQDKSSQFYQVSNYEFQ</sequence>
<protein>
    <submittedName>
        <fullName evidence="3">Uncharacterized protein</fullName>
    </submittedName>
</protein>
<gene>
    <name evidence="3" type="ORF">TPAB3V08_LOCUS9534</name>
</gene>
<evidence type="ECO:0000313" key="4">
    <source>
        <dbReference type="Proteomes" id="UP001153148"/>
    </source>
</evidence>
<dbReference type="Gene3D" id="3.40.50.300">
    <property type="entry name" value="P-loop containing nucleotide triphosphate hydrolases"/>
    <property type="match status" value="1"/>
</dbReference>
<name>A0ABN7P8T6_TIMPD</name>
<proteinExistence type="predicted"/>
<evidence type="ECO:0000256" key="2">
    <source>
        <dbReference type="ARBA" id="ARBA00022840"/>
    </source>
</evidence>
<keyword evidence="1" id="KW-0547">Nucleotide-binding</keyword>
<keyword evidence="4" id="KW-1185">Reference proteome</keyword>
<evidence type="ECO:0000256" key="1">
    <source>
        <dbReference type="ARBA" id="ARBA00022741"/>
    </source>
</evidence>
<organism evidence="3 4">
    <name type="scientific">Timema podura</name>
    <name type="common">Walking stick</name>
    <dbReference type="NCBI Taxonomy" id="61482"/>
    <lineage>
        <taxon>Eukaryota</taxon>
        <taxon>Metazoa</taxon>
        <taxon>Ecdysozoa</taxon>
        <taxon>Arthropoda</taxon>
        <taxon>Hexapoda</taxon>
        <taxon>Insecta</taxon>
        <taxon>Pterygota</taxon>
        <taxon>Neoptera</taxon>
        <taxon>Polyneoptera</taxon>
        <taxon>Phasmatodea</taxon>
        <taxon>Timematodea</taxon>
        <taxon>Timematoidea</taxon>
        <taxon>Timematidae</taxon>
        <taxon>Timema</taxon>
    </lineage>
</organism>
<dbReference type="PANTHER" id="PTHR24223:SF330">
    <property type="entry name" value="ATP-BINDING CASSETTE SUB-FAMILY C MEMBER 10"/>
    <property type="match status" value="1"/>
</dbReference>
<dbReference type="EMBL" id="CAJPIN010021085">
    <property type="protein sequence ID" value="CAG2062584.1"/>
    <property type="molecule type" value="Genomic_DNA"/>
</dbReference>
<dbReference type="PANTHER" id="PTHR24223">
    <property type="entry name" value="ATP-BINDING CASSETTE SUB-FAMILY C"/>
    <property type="match status" value="1"/>
</dbReference>
<dbReference type="SUPFAM" id="SSF52540">
    <property type="entry name" value="P-loop containing nucleoside triphosphate hydrolases"/>
    <property type="match status" value="1"/>
</dbReference>
<accession>A0ABN7P8T6</accession>
<dbReference type="InterPro" id="IPR050173">
    <property type="entry name" value="ABC_transporter_C-like"/>
</dbReference>
<comment type="caution">
    <text evidence="3">The sequence shown here is derived from an EMBL/GenBank/DDBJ whole genome shotgun (WGS) entry which is preliminary data.</text>
</comment>